<gene>
    <name evidence="1" type="primary">A02g512890.1_BraROA</name>
    <name evidence="1" type="ORF">IGI04_008648</name>
</gene>
<reference evidence="1 2" key="1">
    <citation type="submission" date="2021-03" db="EMBL/GenBank/DDBJ databases">
        <authorList>
            <person name="King G.J."/>
            <person name="Bancroft I."/>
            <person name="Baten A."/>
            <person name="Bloomfield J."/>
            <person name="Borpatragohain P."/>
            <person name="He Z."/>
            <person name="Irish N."/>
            <person name="Irwin J."/>
            <person name="Liu K."/>
            <person name="Mauleon R.P."/>
            <person name="Moore J."/>
            <person name="Morris R."/>
            <person name="Ostergaard L."/>
            <person name="Wang B."/>
            <person name="Wells R."/>
        </authorList>
    </citation>
    <scope>NUCLEOTIDE SEQUENCE [LARGE SCALE GENOMIC DNA]</scope>
    <source>
        <strain evidence="1">R-o-18</strain>
        <tissue evidence="1">Leaf</tissue>
    </source>
</reference>
<accession>A0ABQ7NNA8</accession>
<dbReference type="EMBL" id="JADBGQ010000002">
    <property type="protein sequence ID" value="KAG5412329.1"/>
    <property type="molecule type" value="Genomic_DNA"/>
</dbReference>
<protein>
    <submittedName>
        <fullName evidence="1">Uncharacterized protein</fullName>
    </submittedName>
</protein>
<organism evidence="1 2">
    <name type="scientific">Brassica rapa subsp. trilocularis</name>
    <dbReference type="NCBI Taxonomy" id="1813537"/>
    <lineage>
        <taxon>Eukaryota</taxon>
        <taxon>Viridiplantae</taxon>
        <taxon>Streptophyta</taxon>
        <taxon>Embryophyta</taxon>
        <taxon>Tracheophyta</taxon>
        <taxon>Spermatophyta</taxon>
        <taxon>Magnoliopsida</taxon>
        <taxon>eudicotyledons</taxon>
        <taxon>Gunneridae</taxon>
        <taxon>Pentapetalae</taxon>
        <taxon>rosids</taxon>
        <taxon>malvids</taxon>
        <taxon>Brassicales</taxon>
        <taxon>Brassicaceae</taxon>
        <taxon>Brassiceae</taxon>
        <taxon>Brassica</taxon>
    </lineage>
</organism>
<proteinExistence type="predicted"/>
<sequence length="149" mass="17491">MENNGAYKTFSLRRRRRFHRKANLNRFPKIEHCLIQSEPLLATVTKGISGNFTWILSSSRVINEKDPEPSTLILRRGDSQFPTFPFFLFAFRISLSCLSDPTEKFLLFFLILEDGQGRHMGVCQWWEMFIHQVAFMFIVSQAVLKYSCF</sequence>
<dbReference type="Proteomes" id="UP000823674">
    <property type="component" value="Chromosome A02"/>
</dbReference>
<comment type="caution">
    <text evidence="1">The sequence shown here is derived from an EMBL/GenBank/DDBJ whole genome shotgun (WGS) entry which is preliminary data.</text>
</comment>
<evidence type="ECO:0000313" key="1">
    <source>
        <dbReference type="EMBL" id="KAG5412329.1"/>
    </source>
</evidence>
<name>A0ABQ7NNA8_BRACM</name>
<keyword evidence="2" id="KW-1185">Reference proteome</keyword>
<evidence type="ECO:0000313" key="2">
    <source>
        <dbReference type="Proteomes" id="UP000823674"/>
    </source>
</evidence>